<dbReference type="InterPro" id="IPR011453">
    <property type="entry name" value="DUF1559"/>
</dbReference>
<organism evidence="2 3">
    <name type="scientific">Calycomorphotria hydatis</name>
    <dbReference type="NCBI Taxonomy" id="2528027"/>
    <lineage>
        <taxon>Bacteria</taxon>
        <taxon>Pseudomonadati</taxon>
        <taxon>Planctomycetota</taxon>
        <taxon>Planctomycetia</taxon>
        <taxon>Planctomycetales</taxon>
        <taxon>Planctomycetaceae</taxon>
        <taxon>Calycomorphotria</taxon>
    </lineage>
</organism>
<dbReference type="InterPro" id="IPR027558">
    <property type="entry name" value="Pre_pil_HX9DG_C"/>
</dbReference>
<dbReference type="KEGG" id="chya:V22_30060"/>
<dbReference type="AlphaFoldDB" id="A0A517TBJ8"/>
<dbReference type="RefSeq" id="WP_145264190.1">
    <property type="nucleotide sequence ID" value="NZ_CP036316.1"/>
</dbReference>
<gene>
    <name evidence="2" type="primary">xcpT_28</name>
    <name evidence="2" type="ORF">V22_30060</name>
</gene>
<proteinExistence type="predicted"/>
<dbReference type="PROSITE" id="PS00409">
    <property type="entry name" value="PROKAR_NTER_METHYL"/>
    <property type="match status" value="1"/>
</dbReference>
<dbReference type="Pfam" id="PF07596">
    <property type="entry name" value="SBP_bac_10"/>
    <property type="match status" value="1"/>
</dbReference>
<dbReference type="PANTHER" id="PTHR30093:SF2">
    <property type="entry name" value="TYPE II SECRETION SYSTEM PROTEIN H"/>
    <property type="match status" value="1"/>
</dbReference>
<feature type="domain" description="DUF1559" evidence="1">
    <location>
        <begin position="33"/>
        <end position="333"/>
    </location>
</feature>
<accession>A0A517TBJ8</accession>
<dbReference type="InterPro" id="IPR012902">
    <property type="entry name" value="N_methyl_site"/>
</dbReference>
<evidence type="ECO:0000313" key="2">
    <source>
        <dbReference type="EMBL" id="QDT65746.1"/>
    </source>
</evidence>
<keyword evidence="3" id="KW-1185">Reference proteome</keyword>
<protein>
    <submittedName>
        <fullName evidence="2">Type II secretion system protein G</fullName>
    </submittedName>
</protein>
<name>A0A517TBJ8_9PLAN</name>
<dbReference type="PANTHER" id="PTHR30093">
    <property type="entry name" value="GENERAL SECRETION PATHWAY PROTEIN G"/>
    <property type="match status" value="1"/>
</dbReference>
<dbReference type="Proteomes" id="UP000319976">
    <property type="component" value="Chromosome"/>
</dbReference>
<dbReference type="Pfam" id="PF07963">
    <property type="entry name" value="N_methyl"/>
    <property type="match status" value="1"/>
</dbReference>
<dbReference type="Gene3D" id="3.30.700.10">
    <property type="entry name" value="Glycoprotein, Type 4 Pilin"/>
    <property type="match status" value="1"/>
</dbReference>
<dbReference type="NCBIfam" id="TIGR04294">
    <property type="entry name" value="pre_pil_HX9DG"/>
    <property type="match status" value="1"/>
</dbReference>
<dbReference type="OrthoDB" id="209901at2"/>
<evidence type="ECO:0000259" key="1">
    <source>
        <dbReference type="Pfam" id="PF07596"/>
    </source>
</evidence>
<dbReference type="InterPro" id="IPR045584">
    <property type="entry name" value="Pilin-like"/>
</dbReference>
<sequence length="351" mass="38808">MNFKKRSGFTLIELLVVIAIIAILIALLLPAVQQAREAARRSQCKNNLKQIALALHNYHDNYNMFPQAQYQCFSPQCDHMGNHATWRGFGWMVMILPYIEQKNIYDKWNFDTDFFGGTTNNNLNKIVIKTFHCPSDLLYPDEYPGNNYVGCAGSTANLWPSLAPKAATPILVAETNGVFQRGAKTRIRDITDGTSNTILLSEILKGDNDQFSVNDSDIVAISGSPNTHFADPDFPTAAELNTNGASCDAIDPTSWGSYSRCGRTWASPYPYGSIFNASAPPNWRHRTCVHSGPNFGLCADRSGVYPPRSRHVGGVQVSLADGSVQFVSENIDLSTWQHMGSRNDGEVIESF</sequence>
<dbReference type="SUPFAM" id="SSF54523">
    <property type="entry name" value="Pili subunits"/>
    <property type="match status" value="1"/>
</dbReference>
<reference evidence="2 3" key="1">
    <citation type="submission" date="2019-02" db="EMBL/GenBank/DDBJ databases">
        <title>Deep-cultivation of Planctomycetes and their phenomic and genomic characterization uncovers novel biology.</title>
        <authorList>
            <person name="Wiegand S."/>
            <person name="Jogler M."/>
            <person name="Boedeker C."/>
            <person name="Pinto D."/>
            <person name="Vollmers J."/>
            <person name="Rivas-Marin E."/>
            <person name="Kohn T."/>
            <person name="Peeters S.H."/>
            <person name="Heuer A."/>
            <person name="Rast P."/>
            <person name="Oberbeckmann S."/>
            <person name="Bunk B."/>
            <person name="Jeske O."/>
            <person name="Meyerdierks A."/>
            <person name="Storesund J.E."/>
            <person name="Kallscheuer N."/>
            <person name="Luecker S."/>
            <person name="Lage O.M."/>
            <person name="Pohl T."/>
            <person name="Merkel B.J."/>
            <person name="Hornburger P."/>
            <person name="Mueller R.-W."/>
            <person name="Bruemmer F."/>
            <person name="Labrenz M."/>
            <person name="Spormann A.M."/>
            <person name="Op den Camp H."/>
            <person name="Overmann J."/>
            <person name="Amann R."/>
            <person name="Jetten M.S.M."/>
            <person name="Mascher T."/>
            <person name="Medema M.H."/>
            <person name="Devos D.P."/>
            <person name="Kaster A.-K."/>
            <person name="Ovreas L."/>
            <person name="Rohde M."/>
            <person name="Galperin M.Y."/>
            <person name="Jogler C."/>
        </authorList>
    </citation>
    <scope>NUCLEOTIDE SEQUENCE [LARGE SCALE GENOMIC DNA]</scope>
    <source>
        <strain evidence="2 3">V22</strain>
    </source>
</reference>
<dbReference type="NCBIfam" id="TIGR02532">
    <property type="entry name" value="IV_pilin_GFxxxE"/>
    <property type="match status" value="1"/>
</dbReference>
<dbReference type="EMBL" id="CP036316">
    <property type="protein sequence ID" value="QDT65746.1"/>
    <property type="molecule type" value="Genomic_DNA"/>
</dbReference>
<evidence type="ECO:0000313" key="3">
    <source>
        <dbReference type="Proteomes" id="UP000319976"/>
    </source>
</evidence>